<feature type="compositionally biased region" description="Gly residues" evidence="2">
    <location>
        <begin position="328"/>
        <end position="338"/>
    </location>
</feature>
<name>A0A975M5A4_9MICC</name>
<keyword evidence="4" id="KW-1185">Reference proteome</keyword>
<dbReference type="SUPFAM" id="SSF53756">
    <property type="entry name" value="UDP-Glycosyltransferase/glycogen phosphorylase"/>
    <property type="match status" value="1"/>
</dbReference>
<dbReference type="KEGG" id="ajg:KKR91_16585"/>
<gene>
    <name evidence="3" type="ORF">KKR91_16585</name>
</gene>
<evidence type="ECO:0000256" key="1">
    <source>
        <dbReference type="ARBA" id="ARBA00021292"/>
    </source>
</evidence>
<dbReference type="InterPro" id="IPR050194">
    <property type="entry name" value="Glycosyltransferase_grp1"/>
</dbReference>
<keyword evidence="3" id="KW-0328">Glycosyltransferase</keyword>
<reference evidence="3 4" key="1">
    <citation type="submission" date="2021-05" db="EMBL/GenBank/DDBJ databases">
        <title>Novel species in genus Arthrobacter.</title>
        <authorList>
            <person name="Zhang G."/>
        </authorList>
    </citation>
    <scope>NUCLEOTIDE SEQUENCE [LARGE SCALE GENOMIC DNA]</scope>
    <source>
        <strain evidence="4">zg-ZUI227</strain>
    </source>
</reference>
<protein>
    <recommendedName>
        <fullName evidence="1">D-inositol 3-phosphate glycosyltransferase</fullName>
    </recommendedName>
</protein>
<dbReference type="Proteomes" id="UP000676885">
    <property type="component" value="Chromosome"/>
</dbReference>
<evidence type="ECO:0000313" key="4">
    <source>
        <dbReference type="Proteomes" id="UP000676885"/>
    </source>
</evidence>
<accession>A0A975M5A4</accession>
<keyword evidence="3" id="KW-0808">Transferase</keyword>
<dbReference type="Pfam" id="PF13692">
    <property type="entry name" value="Glyco_trans_1_4"/>
    <property type="match status" value="1"/>
</dbReference>
<dbReference type="PANTHER" id="PTHR45947:SF3">
    <property type="entry name" value="SULFOQUINOVOSYL TRANSFERASE SQD2"/>
    <property type="match status" value="1"/>
</dbReference>
<feature type="region of interest" description="Disordered" evidence="2">
    <location>
        <begin position="324"/>
        <end position="356"/>
    </location>
</feature>
<proteinExistence type="predicted"/>
<sequence>MRILLWHVHGGWMEAFIRGPHQYLLPKTAAGGPWGLGRGGRNWPASAVEIAPEQLRDADIDVVVLQRVEEIGECVRLMGRRPGRDLPAVYLEHNTPKGNVPAAVHPLADQSNIPIIHVTHFNQLFWDSGRAPVRVIEHGVPDPGYRYTGEREHLGVVINDPVRRWRVTGTDLLPRFARAAALEVFGMGADGLAEATGLGADELTVRGDLPPEDLHAQLAGCRAYLHPMRWTSLGLSLLEAMHLGLPVLALAATEAGRAVPPEAGAISTDIGELVQAAAQLVEDPDDARSRGRAARDFALEHYGLDAFLAAWDTVLSDIADGNVTTGPVSGGTGSGAAGGPPMRETELSGAAGGGKQ</sequence>
<dbReference type="AlphaFoldDB" id="A0A975M5A4"/>
<dbReference type="PANTHER" id="PTHR45947">
    <property type="entry name" value="SULFOQUINOVOSYL TRANSFERASE SQD2"/>
    <property type="match status" value="1"/>
</dbReference>
<dbReference type="GO" id="GO:0016757">
    <property type="term" value="F:glycosyltransferase activity"/>
    <property type="evidence" value="ECO:0007669"/>
    <property type="project" value="UniProtKB-KW"/>
</dbReference>
<evidence type="ECO:0000256" key="2">
    <source>
        <dbReference type="SAM" id="MobiDB-lite"/>
    </source>
</evidence>
<dbReference type="RefSeq" id="WP_210227209.1">
    <property type="nucleotide sequence ID" value="NZ_CP076022.1"/>
</dbReference>
<evidence type="ECO:0000313" key="3">
    <source>
        <dbReference type="EMBL" id="QWC10034.1"/>
    </source>
</evidence>
<dbReference type="Gene3D" id="3.40.50.2000">
    <property type="entry name" value="Glycogen Phosphorylase B"/>
    <property type="match status" value="1"/>
</dbReference>
<dbReference type="EMBL" id="CP076022">
    <property type="protein sequence ID" value="QWC10034.1"/>
    <property type="molecule type" value="Genomic_DNA"/>
</dbReference>
<organism evidence="3 4">
    <name type="scientific">Arthrobacter jiangjiafuii</name>
    <dbReference type="NCBI Taxonomy" id="2817475"/>
    <lineage>
        <taxon>Bacteria</taxon>
        <taxon>Bacillati</taxon>
        <taxon>Actinomycetota</taxon>
        <taxon>Actinomycetes</taxon>
        <taxon>Micrococcales</taxon>
        <taxon>Micrococcaceae</taxon>
        <taxon>Arthrobacter</taxon>
    </lineage>
</organism>